<dbReference type="CDD" id="cd02972">
    <property type="entry name" value="DsbA_family"/>
    <property type="match status" value="1"/>
</dbReference>
<feature type="domain" description="Thioredoxin-like fold" evidence="8">
    <location>
        <begin position="83"/>
        <end position="255"/>
    </location>
</feature>
<evidence type="ECO:0000256" key="3">
    <source>
        <dbReference type="ARBA" id="ARBA00023002"/>
    </source>
</evidence>
<keyword evidence="4" id="KW-1015">Disulfide bond</keyword>
<evidence type="ECO:0000256" key="2">
    <source>
        <dbReference type="ARBA" id="ARBA00022729"/>
    </source>
</evidence>
<dbReference type="PANTHER" id="PTHR13887">
    <property type="entry name" value="GLUTATHIONE S-TRANSFERASE KAPPA"/>
    <property type="match status" value="1"/>
</dbReference>
<dbReference type="PANTHER" id="PTHR13887:SF14">
    <property type="entry name" value="DISULFIDE BOND FORMATION PROTEIN D"/>
    <property type="match status" value="1"/>
</dbReference>
<keyword evidence="7" id="KW-0472">Membrane</keyword>
<accession>A0A1V4A0K5</accession>
<evidence type="ECO:0000313" key="10">
    <source>
        <dbReference type="Proteomes" id="UP000190539"/>
    </source>
</evidence>
<dbReference type="GO" id="GO:0016491">
    <property type="term" value="F:oxidoreductase activity"/>
    <property type="evidence" value="ECO:0007669"/>
    <property type="project" value="UniProtKB-KW"/>
</dbReference>
<reference evidence="9 10" key="1">
    <citation type="submission" date="2017-02" db="EMBL/GenBank/DDBJ databases">
        <title>Draft Genome Sequence of Streptomyces tsukubaensis F601, a Producer of the immunosuppressant tacrolimus FK506.</title>
        <authorList>
            <person name="Zong G."/>
            <person name="Zhong C."/>
            <person name="Fu J."/>
            <person name="Qin R."/>
            <person name="Cao G."/>
        </authorList>
    </citation>
    <scope>NUCLEOTIDE SEQUENCE [LARGE SCALE GENOMIC DNA]</scope>
    <source>
        <strain evidence="9 10">F601</strain>
    </source>
</reference>
<evidence type="ECO:0000256" key="1">
    <source>
        <dbReference type="ARBA" id="ARBA00005791"/>
    </source>
</evidence>
<dbReference type="SUPFAM" id="SSF52833">
    <property type="entry name" value="Thioredoxin-like"/>
    <property type="match status" value="1"/>
</dbReference>
<dbReference type="AlphaFoldDB" id="A0A1V4A0K5"/>
<dbReference type="EMBL" id="MVFC01000049">
    <property type="protein sequence ID" value="OON71753.1"/>
    <property type="molecule type" value="Genomic_DNA"/>
</dbReference>
<evidence type="ECO:0000256" key="7">
    <source>
        <dbReference type="SAM" id="Phobius"/>
    </source>
</evidence>
<dbReference type="InterPro" id="IPR012336">
    <property type="entry name" value="Thioredoxin-like_fold"/>
</dbReference>
<keyword evidence="10" id="KW-1185">Reference proteome</keyword>
<organism evidence="9 10">
    <name type="scientific">Streptomyces tsukubensis</name>
    <dbReference type="NCBI Taxonomy" id="83656"/>
    <lineage>
        <taxon>Bacteria</taxon>
        <taxon>Bacillati</taxon>
        <taxon>Actinomycetota</taxon>
        <taxon>Actinomycetes</taxon>
        <taxon>Kitasatosporales</taxon>
        <taxon>Streptomycetaceae</taxon>
        <taxon>Streptomyces</taxon>
    </lineage>
</organism>
<comment type="caution">
    <text evidence="9">The sequence shown here is derived from an EMBL/GenBank/DDBJ whole genome shotgun (WGS) entry which is preliminary data.</text>
</comment>
<keyword evidence="7" id="KW-0812">Transmembrane</keyword>
<evidence type="ECO:0000256" key="4">
    <source>
        <dbReference type="ARBA" id="ARBA00023157"/>
    </source>
</evidence>
<sequence>MSEKNREGKRAARERLVAEREREKTREKRRRVYVAGGSVVAALAVAGAVGVFVAQGSGGRSAAADGKVVVPKGASGEDGLAIPVGSPEAKSTLTVWEDFRCPACAQFENTYRSVVDDLVDKGSLKVEYHLATLIDKNMRGTGSRRAANAAVCAQDAGKFRPFHDVLYRNQPGEADDAYAKEDKLFGLAGQVPGLVTPDFKKCVQDGRHDGWVDKSDQAFQKGGFRGTPAVLLNGKDVFSDQKNPLTPAKLKQTVERAG</sequence>
<comment type="similarity">
    <text evidence="1">Belongs to the thioredoxin family. DsbA subfamily.</text>
</comment>
<evidence type="ECO:0000313" key="9">
    <source>
        <dbReference type="EMBL" id="OON71753.1"/>
    </source>
</evidence>
<proteinExistence type="inferred from homology"/>
<evidence type="ECO:0000256" key="5">
    <source>
        <dbReference type="ARBA" id="ARBA00023284"/>
    </source>
</evidence>
<gene>
    <name evidence="9" type="ORF">B1H18_32605</name>
</gene>
<feature type="region of interest" description="Disordered" evidence="6">
    <location>
        <begin position="1"/>
        <end position="24"/>
    </location>
</feature>
<evidence type="ECO:0000256" key="6">
    <source>
        <dbReference type="SAM" id="MobiDB-lite"/>
    </source>
</evidence>
<dbReference type="InterPro" id="IPR036249">
    <property type="entry name" value="Thioredoxin-like_sf"/>
</dbReference>
<protein>
    <recommendedName>
        <fullName evidence="8">Thioredoxin-like fold domain-containing protein</fullName>
    </recommendedName>
</protein>
<dbReference type="Pfam" id="PF13462">
    <property type="entry name" value="Thioredoxin_4"/>
    <property type="match status" value="1"/>
</dbReference>
<evidence type="ECO:0000259" key="8">
    <source>
        <dbReference type="Pfam" id="PF13462"/>
    </source>
</evidence>
<feature type="region of interest" description="Disordered" evidence="6">
    <location>
        <begin position="238"/>
        <end position="258"/>
    </location>
</feature>
<dbReference type="Proteomes" id="UP000190539">
    <property type="component" value="Unassembled WGS sequence"/>
</dbReference>
<dbReference type="Gene3D" id="3.40.30.10">
    <property type="entry name" value="Glutaredoxin"/>
    <property type="match status" value="1"/>
</dbReference>
<feature type="transmembrane region" description="Helical" evidence="7">
    <location>
        <begin position="32"/>
        <end position="54"/>
    </location>
</feature>
<name>A0A1V4A0K5_9ACTN</name>
<dbReference type="OrthoDB" id="4135024at2"/>
<keyword evidence="5" id="KW-0676">Redox-active center</keyword>
<dbReference type="STRING" id="83656.B1H18_32605"/>
<keyword evidence="2" id="KW-0732">Signal</keyword>
<keyword evidence="3" id="KW-0560">Oxidoreductase</keyword>
<keyword evidence="7" id="KW-1133">Transmembrane helix</keyword>
<dbReference type="RefSeq" id="WP_077974104.1">
    <property type="nucleotide sequence ID" value="NZ_CP045178.1"/>
</dbReference>